<evidence type="ECO:0000313" key="2">
    <source>
        <dbReference type="EMBL" id="KAG1533188.1"/>
    </source>
</evidence>
<keyword evidence="3" id="KW-1185">Reference proteome</keyword>
<name>A0A9P7C285_9FUNG</name>
<feature type="transmembrane region" description="Helical" evidence="1">
    <location>
        <begin position="15"/>
        <end position="36"/>
    </location>
</feature>
<comment type="caution">
    <text evidence="2">The sequence shown here is derived from an EMBL/GenBank/DDBJ whole genome shotgun (WGS) entry which is preliminary data.</text>
</comment>
<sequence>MVEVLKVTVDRRAALHGQIAVVALAGAASNLVGIAADERKQRFWLSVQRHGQHVVAVVEDLLRAVAMVHVDIQHGHAAKTLGQTLRGDRRIRDVAAAHRQIAHGVMAGGPQQRVGAAFASDDRVGSRHRGVDAAVHVDPGVLDQWRAAIAQIAAGERHRNLRTQRREIAIRRDVGPHFERRIRRLGPFVPGGLQIM</sequence>
<keyword evidence="1" id="KW-0812">Transmembrane</keyword>
<keyword evidence="1" id="KW-1133">Transmembrane helix</keyword>
<gene>
    <name evidence="2" type="ORF">G6F50_015953</name>
</gene>
<accession>A0A9P7C285</accession>
<evidence type="ECO:0000313" key="3">
    <source>
        <dbReference type="Proteomes" id="UP000740926"/>
    </source>
</evidence>
<evidence type="ECO:0000256" key="1">
    <source>
        <dbReference type="SAM" id="Phobius"/>
    </source>
</evidence>
<organism evidence="2 3">
    <name type="scientific">Rhizopus delemar</name>
    <dbReference type="NCBI Taxonomy" id="936053"/>
    <lineage>
        <taxon>Eukaryota</taxon>
        <taxon>Fungi</taxon>
        <taxon>Fungi incertae sedis</taxon>
        <taxon>Mucoromycota</taxon>
        <taxon>Mucoromycotina</taxon>
        <taxon>Mucoromycetes</taxon>
        <taxon>Mucorales</taxon>
        <taxon>Mucorineae</taxon>
        <taxon>Rhizopodaceae</taxon>
        <taxon>Rhizopus</taxon>
    </lineage>
</organism>
<keyword evidence="1" id="KW-0472">Membrane</keyword>
<dbReference type="AlphaFoldDB" id="A0A9P7C285"/>
<dbReference type="Proteomes" id="UP000740926">
    <property type="component" value="Unassembled WGS sequence"/>
</dbReference>
<dbReference type="EMBL" id="JAANIU010009406">
    <property type="protein sequence ID" value="KAG1533188.1"/>
    <property type="molecule type" value="Genomic_DNA"/>
</dbReference>
<protein>
    <submittedName>
        <fullName evidence="2">Uncharacterized protein</fullName>
    </submittedName>
</protein>
<reference evidence="2 3" key="1">
    <citation type="journal article" date="2020" name="Microb. Genom.">
        <title>Genetic diversity of clinical and environmental Mucorales isolates obtained from an investigation of mucormycosis cases among solid organ transplant recipients.</title>
        <authorList>
            <person name="Nguyen M.H."/>
            <person name="Kaul D."/>
            <person name="Muto C."/>
            <person name="Cheng S.J."/>
            <person name="Richter R.A."/>
            <person name="Bruno V.M."/>
            <person name="Liu G."/>
            <person name="Beyhan S."/>
            <person name="Sundermann A.J."/>
            <person name="Mounaud S."/>
            <person name="Pasculle A.W."/>
            <person name="Nierman W.C."/>
            <person name="Driscoll E."/>
            <person name="Cumbie R."/>
            <person name="Clancy C.J."/>
            <person name="Dupont C.L."/>
        </authorList>
    </citation>
    <scope>NUCLEOTIDE SEQUENCE [LARGE SCALE GENOMIC DNA]</scope>
    <source>
        <strain evidence="2 3">GL24</strain>
    </source>
</reference>
<proteinExistence type="predicted"/>